<sequence>MYIWTNTCPCKKTGSFSVRLVTEYSTVSDCTGFTREFTFKLSRTTSVNCVANDLRRGQSWKTTSTRTRVPDLTSVTHVAKRSCRNTRTRRISRPIRNGTDLTRV</sequence>
<evidence type="ECO:0000313" key="1">
    <source>
        <dbReference type="EMBL" id="CAG6702567.1"/>
    </source>
</evidence>
<dbReference type="EMBL" id="HBUF01340543">
    <property type="protein sequence ID" value="CAG6702589.1"/>
    <property type="molecule type" value="Transcribed_RNA"/>
</dbReference>
<organism evidence="1">
    <name type="scientific">Cacopsylla melanoneura</name>
    <dbReference type="NCBI Taxonomy" id="428564"/>
    <lineage>
        <taxon>Eukaryota</taxon>
        <taxon>Metazoa</taxon>
        <taxon>Ecdysozoa</taxon>
        <taxon>Arthropoda</taxon>
        <taxon>Hexapoda</taxon>
        <taxon>Insecta</taxon>
        <taxon>Pterygota</taxon>
        <taxon>Neoptera</taxon>
        <taxon>Paraneoptera</taxon>
        <taxon>Hemiptera</taxon>
        <taxon>Sternorrhyncha</taxon>
        <taxon>Psylloidea</taxon>
        <taxon>Psyllidae</taxon>
        <taxon>Psyllinae</taxon>
        <taxon>Cacopsylla</taxon>
    </lineage>
</organism>
<dbReference type="EMBL" id="HBUF01340541">
    <property type="protein sequence ID" value="CAG6702582.1"/>
    <property type="molecule type" value="Transcribed_RNA"/>
</dbReference>
<dbReference type="EMBL" id="HBUF01340540">
    <property type="protein sequence ID" value="CAG6702579.1"/>
    <property type="molecule type" value="Transcribed_RNA"/>
</dbReference>
<dbReference type="EMBL" id="HBUF01340538">
    <property type="protein sequence ID" value="CAG6702573.1"/>
    <property type="molecule type" value="Transcribed_RNA"/>
</dbReference>
<dbReference type="EMBL" id="HBUF01340535">
    <property type="protein sequence ID" value="CAG6702564.1"/>
    <property type="molecule type" value="Transcribed_RNA"/>
</dbReference>
<dbReference type="EMBL" id="HBUF01340542">
    <property type="protein sequence ID" value="CAG6702586.1"/>
    <property type="molecule type" value="Transcribed_RNA"/>
</dbReference>
<dbReference type="EMBL" id="HBUF01340539">
    <property type="protein sequence ID" value="CAG6702576.1"/>
    <property type="molecule type" value="Transcribed_RNA"/>
</dbReference>
<accession>A0A8D8UHC7</accession>
<dbReference type="EMBL" id="HBUF01340544">
    <property type="protein sequence ID" value="CAG6702592.1"/>
    <property type="molecule type" value="Transcribed_RNA"/>
</dbReference>
<proteinExistence type="predicted"/>
<dbReference type="EMBL" id="HBUF01340532">
    <property type="protein sequence ID" value="CAG6702554.1"/>
    <property type="molecule type" value="Transcribed_RNA"/>
</dbReference>
<dbReference type="EMBL" id="HBUF01340533">
    <property type="protein sequence ID" value="CAG6702557.1"/>
    <property type="molecule type" value="Transcribed_RNA"/>
</dbReference>
<dbReference type="EMBL" id="HBUF01340534">
    <property type="protein sequence ID" value="CAG6702560.1"/>
    <property type="molecule type" value="Transcribed_RNA"/>
</dbReference>
<name>A0A8D8UHC7_9HEMI</name>
<dbReference type="EMBL" id="HBUF01340545">
    <property type="protein sequence ID" value="CAG6702595.1"/>
    <property type="molecule type" value="Transcribed_RNA"/>
</dbReference>
<dbReference type="AlphaFoldDB" id="A0A8D8UHC7"/>
<dbReference type="EMBL" id="HBUF01340537">
    <property type="protein sequence ID" value="CAG6702570.1"/>
    <property type="molecule type" value="Transcribed_RNA"/>
</dbReference>
<protein>
    <submittedName>
        <fullName evidence="1">Uncharacterized protein</fullName>
    </submittedName>
</protein>
<dbReference type="EMBL" id="HBUF01340536">
    <property type="protein sequence ID" value="CAG6702567.1"/>
    <property type="molecule type" value="Transcribed_RNA"/>
</dbReference>
<reference evidence="1" key="1">
    <citation type="submission" date="2021-05" db="EMBL/GenBank/DDBJ databases">
        <authorList>
            <person name="Alioto T."/>
            <person name="Alioto T."/>
            <person name="Gomez Garrido J."/>
        </authorList>
    </citation>
    <scope>NUCLEOTIDE SEQUENCE</scope>
</reference>